<protein>
    <submittedName>
        <fullName evidence="2">Uncharacterized protein</fullName>
    </submittedName>
</protein>
<dbReference type="KEGG" id="dpd:Deipe_0704"/>
<dbReference type="Proteomes" id="UP000010467">
    <property type="component" value="Chromosome"/>
</dbReference>
<feature type="transmembrane region" description="Helical" evidence="1">
    <location>
        <begin position="6"/>
        <end position="26"/>
    </location>
</feature>
<organism evidence="2 3">
    <name type="scientific">Deinococcus peraridilitoris (strain DSM 19664 / LMG 22246 / CIP 109416 / KR-200)</name>
    <dbReference type="NCBI Taxonomy" id="937777"/>
    <lineage>
        <taxon>Bacteria</taxon>
        <taxon>Thermotogati</taxon>
        <taxon>Deinococcota</taxon>
        <taxon>Deinococci</taxon>
        <taxon>Deinococcales</taxon>
        <taxon>Deinococcaceae</taxon>
        <taxon>Deinococcus</taxon>
    </lineage>
</organism>
<evidence type="ECO:0000313" key="3">
    <source>
        <dbReference type="Proteomes" id="UP000010467"/>
    </source>
</evidence>
<gene>
    <name evidence="2" type="ordered locus">Deipe_0704</name>
</gene>
<dbReference type="RefSeq" id="WP_015234593.1">
    <property type="nucleotide sequence ID" value="NC_019793.1"/>
</dbReference>
<dbReference type="EMBL" id="CP003382">
    <property type="protein sequence ID" value="AFZ66283.1"/>
    <property type="molecule type" value="Genomic_DNA"/>
</dbReference>
<keyword evidence="1" id="KW-0812">Transmembrane</keyword>
<reference evidence="3" key="1">
    <citation type="submission" date="2012-03" db="EMBL/GenBank/DDBJ databases">
        <title>Complete sequence of chromosome of Deinococcus peraridilitoris DSM 19664.</title>
        <authorList>
            <person name="Lucas S."/>
            <person name="Copeland A."/>
            <person name="Lapidus A."/>
            <person name="Glavina del Rio T."/>
            <person name="Dalin E."/>
            <person name="Tice H."/>
            <person name="Bruce D."/>
            <person name="Goodwin L."/>
            <person name="Pitluck S."/>
            <person name="Peters L."/>
            <person name="Mikhailova N."/>
            <person name="Lu M."/>
            <person name="Kyrpides N."/>
            <person name="Mavromatis K."/>
            <person name="Ivanova N."/>
            <person name="Brettin T."/>
            <person name="Detter J.C."/>
            <person name="Han C."/>
            <person name="Larimer F."/>
            <person name="Land M."/>
            <person name="Hauser L."/>
            <person name="Markowitz V."/>
            <person name="Cheng J.-F."/>
            <person name="Hugenholtz P."/>
            <person name="Woyke T."/>
            <person name="Wu D."/>
            <person name="Pukall R."/>
            <person name="Steenblock K."/>
            <person name="Brambilla E."/>
            <person name="Klenk H.-P."/>
            <person name="Eisen J.A."/>
        </authorList>
    </citation>
    <scope>NUCLEOTIDE SEQUENCE [LARGE SCALE GENOMIC DNA]</scope>
    <source>
        <strain evidence="3">DSM 19664 / LMG 22246 / CIP 109416 / KR-200</strain>
    </source>
</reference>
<feature type="transmembrane region" description="Helical" evidence="1">
    <location>
        <begin position="33"/>
        <end position="55"/>
    </location>
</feature>
<dbReference type="HOGENOM" id="CLU_2492687_0_0_0"/>
<name>K9ZXA3_DEIPD</name>
<keyword evidence="3" id="KW-1185">Reference proteome</keyword>
<proteinExistence type="predicted"/>
<sequence>MTALLASPVLDFVLCALLALVGLWWGGQARRGLTASGSVLGGLLSGGLLLLLIFINLGGNLVPVVVGVVAHLVGSCAAVFSSGPDT</sequence>
<evidence type="ECO:0000256" key="1">
    <source>
        <dbReference type="SAM" id="Phobius"/>
    </source>
</evidence>
<accession>K9ZXA3</accession>
<evidence type="ECO:0000313" key="2">
    <source>
        <dbReference type="EMBL" id="AFZ66283.1"/>
    </source>
</evidence>
<dbReference type="AlphaFoldDB" id="K9ZXA3"/>
<feature type="transmembrane region" description="Helical" evidence="1">
    <location>
        <begin position="61"/>
        <end position="80"/>
    </location>
</feature>
<keyword evidence="1" id="KW-0472">Membrane</keyword>
<keyword evidence="1" id="KW-1133">Transmembrane helix</keyword>
<dbReference type="PATRIC" id="fig|937777.3.peg.709"/>